<evidence type="ECO:0000256" key="6">
    <source>
        <dbReference type="ARBA" id="ARBA00022989"/>
    </source>
</evidence>
<dbReference type="PANTHER" id="PTHR30269:SF37">
    <property type="entry name" value="MEMBRANE TRANSPORTER PROTEIN"/>
    <property type="match status" value="1"/>
</dbReference>
<evidence type="ECO:0000256" key="4">
    <source>
        <dbReference type="ARBA" id="ARBA00022475"/>
    </source>
</evidence>
<evidence type="ECO:0000256" key="1">
    <source>
        <dbReference type="ARBA" id="ARBA00004651"/>
    </source>
</evidence>
<dbReference type="InterPro" id="IPR052017">
    <property type="entry name" value="TSUP"/>
</dbReference>
<evidence type="ECO:0000256" key="7">
    <source>
        <dbReference type="ARBA" id="ARBA00023136"/>
    </source>
</evidence>
<keyword evidence="5 8" id="KW-0812">Transmembrane</keyword>
<dbReference type="PANTHER" id="PTHR30269">
    <property type="entry name" value="TRANSMEMBRANE PROTEIN YFCA"/>
    <property type="match status" value="1"/>
</dbReference>
<keyword evidence="4 8" id="KW-1003">Cell membrane</keyword>
<name>A0A1U9K154_9BURK</name>
<dbReference type="Proteomes" id="UP000700248">
    <property type="component" value="Unassembled WGS sequence"/>
</dbReference>
<keyword evidence="3" id="KW-0813">Transport</keyword>
<dbReference type="KEGG" id="phn:PAEH1_09805"/>
<keyword evidence="6 8" id="KW-1133">Transmembrane helix</keyword>
<dbReference type="STRING" id="643674.PAEH1_09805"/>
<dbReference type="Proteomes" id="UP000189369">
    <property type="component" value="Chromosome"/>
</dbReference>
<dbReference type="OrthoDB" id="7029178at2"/>
<feature type="transmembrane region" description="Helical" evidence="8">
    <location>
        <begin position="231"/>
        <end position="248"/>
    </location>
</feature>
<evidence type="ECO:0000256" key="8">
    <source>
        <dbReference type="RuleBase" id="RU363041"/>
    </source>
</evidence>
<dbReference type="RefSeq" id="WP_077734362.1">
    <property type="nucleotide sequence ID" value="NZ_BMCQ01000001.1"/>
</dbReference>
<feature type="transmembrane region" description="Helical" evidence="8">
    <location>
        <begin position="43"/>
        <end position="62"/>
    </location>
</feature>
<accession>A0A1U9K154</accession>
<reference evidence="10" key="3">
    <citation type="journal article" date="2021" name="PeerJ">
        <title>Extensive microbial diversity within the chicken gut microbiome revealed by metagenomics and culture.</title>
        <authorList>
            <person name="Gilroy R."/>
            <person name="Ravi A."/>
            <person name="Getino M."/>
            <person name="Pursley I."/>
            <person name="Horton D.L."/>
            <person name="Alikhan N.F."/>
            <person name="Baker D."/>
            <person name="Gharbi K."/>
            <person name="Hall N."/>
            <person name="Watson M."/>
            <person name="Adriaenssens E.M."/>
            <person name="Foster-Nyarko E."/>
            <person name="Jarju S."/>
            <person name="Secka A."/>
            <person name="Antonio M."/>
            <person name="Oren A."/>
            <person name="Chaudhuri R.R."/>
            <person name="La Ragione R."/>
            <person name="Hildebrand F."/>
            <person name="Pallen M.J."/>
        </authorList>
    </citation>
    <scope>NUCLEOTIDE SEQUENCE</scope>
    <source>
        <strain evidence="10">CHK175-13533</strain>
    </source>
</reference>
<dbReference type="GO" id="GO:0005886">
    <property type="term" value="C:plasma membrane"/>
    <property type="evidence" value="ECO:0007669"/>
    <property type="project" value="UniProtKB-SubCell"/>
</dbReference>
<dbReference type="EMBL" id="JAATIZ010000002">
    <property type="protein sequence ID" value="NJB65048.1"/>
    <property type="molecule type" value="Genomic_DNA"/>
</dbReference>
<evidence type="ECO:0000256" key="3">
    <source>
        <dbReference type="ARBA" id="ARBA00022448"/>
    </source>
</evidence>
<keyword evidence="13" id="KW-1185">Reference proteome</keyword>
<evidence type="ECO:0000313" key="13">
    <source>
        <dbReference type="Proteomes" id="UP000783934"/>
    </source>
</evidence>
<evidence type="ECO:0000256" key="5">
    <source>
        <dbReference type="ARBA" id="ARBA00022692"/>
    </source>
</evidence>
<feature type="transmembrane region" description="Helical" evidence="8">
    <location>
        <begin position="74"/>
        <end position="95"/>
    </location>
</feature>
<reference evidence="10" key="4">
    <citation type="submission" date="2021-09" db="EMBL/GenBank/DDBJ databases">
        <authorList>
            <person name="Gilroy R."/>
        </authorList>
    </citation>
    <scope>NUCLEOTIDE SEQUENCE</scope>
    <source>
        <strain evidence="10">CHK175-13533</strain>
    </source>
</reference>
<dbReference type="EMBL" id="DYTQ01000035">
    <property type="protein sequence ID" value="HJH23430.1"/>
    <property type="molecule type" value="Genomic_DNA"/>
</dbReference>
<evidence type="ECO:0000256" key="2">
    <source>
        <dbReference type="ARBA" id="ARBA00009142"/>
    </source>
</evidence>
<reference evidence="11 13" key="2">
    <citation type="submission" date="2020-03" db="EMBL/GenBank/DDBJ databases">
        <title>Genomic Encyclopedia of Type Strains, Phase IV (KMG-IV): sequencing the most valuable type-strain genomes for metagenomic binning, comparative biology and taxonomic classification.</title>
        <authorList>
            <person name="Goeker M."/>
        </authorList>
    </citation>
    <scope>NUCLEOTIDE SEQUENCE [LARGE SCALE GENOMIC DNA]</scope>
    <source>
        <strain evidence="11 13">DSM 26613</strain>
    </source>
</reference>
<sequence length="255" mass="27659">MSFLTLSVLLLVIAIGTYFQTVTGFGLAMIVIGLSSGLELTSVPFIATVVSLISLVNSAIALPRHLHHIDWRIANTTLLGIVPSSVIGVVLLNFLNAQAASILEFLLGLIIVYSGISFALRPKQRTKESSLKSFFGIGFISGLCGGLFGMPGPPVIFHMYRQPMEMAVIRNMLLLMFACTAFTRTFYEVITEGLPTETLVTSAIAIPCVAIFTLLAQRFPPPVSPTTMRRITFISLVIIGLGLMYGSVKSMTFMF</sequence>
<comment type="similarity">
    <text evidence="2 8">Belongs to the 4-toluene sulfonate uptake permease (TSUP) (TC 2.A.102) family.</text>
</comment>
<dbReference type="Proteomes" id="UP000783934">
    <property type="component" value="Unassembled WGS sequence"/>
</dbReference>
<organism evidence="9 12">
    <name type="scientific">Paenalcaligenes hominis</name>
    <dbReference type="NCBI Taxonomy" id="643674"/>
    <lineage>
        <taxon>Bacteria</taxon>
        <taxon>Pseudomonadati</taxon>
        <taxon>Pseudomonadota</taxon>
        <taxon>Betaproteobacteria</taxon>
        <taxon>Burkholderiales</taxon>
        <taxon>Alcaligenaceae</taxon>
        <taxon>Paenalcaligenes</taxon>
    </lineage>
</organism>
<evidence type="ECO:0000313" key="10">
    <source>
        <dbReference type="EMBL" id="HJH23430.1"/>
    </source>
</evidence>
<evidence type="ECO:0000313" key="9">
    <source>
        <dbReference type="EMBL" id="AQS51780.1"/>
    </source>
</evidence>
<feature type="transmembrane region" description="Helical" evidence="8">
    <location>
        <begin position="133"/>
        <end position="156"/>
    </location>
</feature>
<dbReference type="AlphaFoldDB" id="A0A1U9K154"/>
<feature type="transmembrane region" description="Helical" evidence="8">
    <location>
        <begin position="101"/>
        <end position="121"/>
    </location>
</feature>
<evidence type="ECO:0000313" key="12">
    <source>
        <dbReference type="Proteomes" id="UP000189369"/>
    </source>
</evidence>
<gene>
    <name evidence="11" type="ORF">GGR41_001277</name>
    <name evidence="10" type="ORF">K8U84_02625</name>
    <name evidence="9" type="ORF">PAEH1_09805</name>
</gene>
<proteinExistence type="inferred from homology"/>
<protein>
    <recommendedName>
        <fullName evidence="8">Probable membrane transporter protein</fullName>
    </recommendedName>
</protein>
<dbReference type="Pfam" id="PF01925">
    <property type="entry name" value="TauE"/>
    <property type="match status" value="1"/>
</dbReference>
<feature type="transmembrane region" description="Helical" evidence="8">
    <location>
        <begin position="199"/>
        <end position="219"/>
    </location>
</feature>
<reference evidence="9 12" key="1">
    <citation type="submission" date="2017-01" db="EMBL/GenBank/DDBJ databases">
        <title>Complete Genome Sequence of Paenalcaligenes hominis, Isolated from a paraplegic Patient with neurogenic bladder.</title>
        <authorList>
            <person name="Mukhopadhyay R."/>
            <person name="Joaquin J."/>
            <person name="Hogue R."/>
            <person name="Kilaru A."/>
            <person name="Jospin G."/>
            <person name="Mars K."/>
            <person name="Eisen J.A."/>
            <person name="Chaturvedi V."/>
        </authorList>
    </citation>
    <scope>NUCLEOTIDE SEQUENCE [LARGE SCALE GENOMIC DNA]</scope>
    <source>
        <strain evidence="9 12">15S00501</strain>
    </source>
</reference>
<comment type="subcellular location">
    <subcellularLocation>
        <location evidence="1 8">Cell membrane</location>
        <topology evidence="1 8">Multi-pass membrane protein</topology>
    </subcellularLocation>
</comment>
<evidence type="ECO:0000313" key="11">
    <source>
        <dbReference type="EMBL" id="NJB65048.1"/>
    </source>
</evidence>
<dbReference type="InterPro" id="IPR002781">
    <property type="entry name" value="TM_pro_TauE-like"/>
</dbReference>
<feature type="transmembrane region" description="Helical" evidence="8">
    <location>
        <begin position="168"/>
        <end position="187"/>
    </location>
</feature>
<dbReference type="EMBL" id="CP019697">
    <property type="protein sequence ID" value="AQS51780.1"/>
    <property type="molecule type" value="Genomic_DNA"/>
</dbReference>
<keyword evidence="7 8" id="KW-0472">Membrane</keyword>